<evidence type="ECO:0000256" key="6">
    <source>
        <dbReference type="ARBA" id="ARBA00022723"/>
    </source>
</evidence>
<evidence type="ECO:0000256" key="4">
    <source>
        <dbReference type="ARBA" id="ARBA00012045"/>
    </source>
</evidence>
<evidence type="ECO:0000256" key="5">
    <source>
        <dbReference type="ARBA" id="ARBA00022023"/>
    </source>
</evidence>
<feature type="transmembrane region" description="Helical" evidence="13">
    <location>
        <begin position="63"/>
        <end position="87"/>
    </location>
</feature>
<comment type="similarity">
    <text evidence="3">Belongs to the Nth/MutY family.</text>
</comment>
<feature type="domain" description="HhH-GPD" evidence="14">
    <location>
        <begin position="267"/>
        <end position="418"/>
    </location>
</feature>
<evidence type="ECO:0000256" key="3">
    <source>
        <dbReference type="ARBA" id="ARBA00008343"/>
    </source>
</evidence>
<accession>A0A173LLI3</accession>
<dbReference type="Pfam" id="PF00633">
    <property type="entry name" value="HHH"/>
    <property type="match status" value="1"/>
</dbReference>
<dbReference type="Gene3D" id="1.10.340.30">
    <property type="entry name" value="Hypothetical protein, domain 2"/>
    <property type="match status" value="1"/>
</dbReference>
<reference evidence="15 16" key="1">
    <citation type="submission" date="2016-06" db="EMBL/GenBank/DDBJ databases">
        <title>Complete genome sequence of a saline-alkali tolerant type strain Dietzia timorensis ID05-A0528T.</title>
        <authorList>
            <person name="Wu X."/>
        </authorList>
    </citation>
    <scope>NUCLEOTIDE SEQUENCE [LARGE SCALE GENOMIC DNA]</scope>
    <source>
        <strain evidence="15 16">ID05-A0528</strain>
    </source>
</reference>
<dbReference type="SMART" id="SM00478">
    <property type="entry name" value="ENDO3c"/>
    <property type="match status" value="1"/>
</dbReference>
<proteinExistence type="inferred from homology"/>
<dbReference type="InterPro" id="IPR003651">
    <property type="entry name" value="Endonuclease3_FeS-loop_motif"/>
</dbReference>
<dbReference type="InterPro" id="IPR044298">
    <property type="entry name" value="MIG/MutY"/>
</dbReference>
<keyword evidence="13" id="KW-1133">Transmembrane helix</keyword>
<keyword evidence="6" id="KW-0479">Metal-binding</keyword>
<dbReference type="InterPro" id="IPR003265">
    <property type="entry name" value="HhH-GPD_domain"/>
</dbReference>
<evidence type="ECO:0000313" key="16">
    <source>
        <dbReference type="Proteomes" id="UP000186104"/>
    </source>
</evidence>
<evidence type="ECO:0000256" key="8">
    <source>
        <dbReference type="ARBA" id="ARBA00022801"/>
    </source>
</evidence>
<feature type="transmembrane region" description="Helical" evidence="13">
    <location>
        <begin position="35"/>
        <end position="56"/>
    </location>
</feature>
<sequence length="527" mass="57107">MAGVGVGKPREATDSSNSATDLLPAPFDFSFAADFLEASFVFVDSAFFFGAAFFDATFLLDSAFFCAVFFAGFSTGALAVAAFFAGFAVADFVEAGFFSAGFFSADFFADGVAVAVREVVFALAAGFVAAALFCRRDGFFVFFAGAFFAPSVADFVEFGVSELPDVLSFVRLVACGWLMCTSIASPSNRPRAFRLHSTLARYLGTRARARADHQPPTMTSELSISSRTPTTALDTEAVIAWFDDHGRTLPWRAEGSSPWSILLCEVMSQQTPVDRVVPAWHDWIAKWPGPAELAEASSAEVLRAWGKLGYPRRALRLKECAQAIVDRHGGEVPADVEELLALPGVGDYTSRAVVAFAFGRAVPVVDTNIRRVIARADRGEAQAPPPSKKELKDMERLMPPGDRGGVRFCAAVMELGALVCSARGPRCDECPLAERCAWRAAGYPAYEGKRRAPQKFAGTDRQVRGLLLDVLRDGHADSGLGEHEHFWVSRERLDAVWPDDVQRDRALRSLLADGLLVESDGEYSLPA</sequence>
<dbReference type="STRING" id="499555.BJL86_0648"/>
<dbReference type="Gene3D" id="1.10.1670.10">
    <property type="entry name" value="Helix-hairpin-Helix base-excision DNA repair enzymes (C-terminal)"/>
    <property type="match status" value="1"/>
</dbReference>
<dbReference type="EC" id="3.2.2.31" evidence="4"/>
<keyword evidence="10" id="KW-0411">Iron-sulfur</keyword>
<evidence type="ECO:0000259" key="14">
    <source>
        <dbReference type="SMART" id="SM00478"/>
    </source>
</evidence>
<dbReference type="GO" id="GO:0051539">
    <property type="term" value="F:4 iron, 4 sulfur cluster binding"/>
    <property type="evidence" value="ECO:0007669"/>
    <property type="project" value="InterPro"/>
</dbReference>
<dbReference type="GO" id="GO:0006284">
    <property type="term" value="P:base-excision repair"/>
    <property type="evidence" value="ECO:0007669"/>
    <property type="project" value="InterPro"/>
</dbReference>
<dbReference type="PANTHER" id="PTHR42944:SF1">
    <property type="entry name" value="ADENINE DNA GLYCOSYLASE"/>
    <property type="match status" value="1"/>
</dbReference>
<evidence type="ECO:0000256" key="11">
    <source>
        <dbReference type="ARBA" id="ARBA00023204"/>
    </source>
</evidence>
<dbReference type="SMART" id="SM00525">
    <property type="entry name" value="FES"/>
    <property type="match status" value="1"/>
</dbReference>
<dbReference type="SUPFAM" id="SSF48150">
    <property type="entry name" value="DNA-glycosylase"/>
    <property type="match status" value="1"/>
</dbReference>
<evidence type="ECO:0000256" key="9">
    <source>
        <dbReference type="ARBA" id="ARBA00023004"/>
    </source>
</evidence>
<evidence type="ECO:0000256" key="1">
    <source>
        <dbReference type="ARBA" id="ARBA00000843"/>
    </source>
</evidence>
<dbReference type="Pfam" id="PF00730">
    <property type="entry name" value="HhH-GPD"/>
    <property type="match status" value="1"/>
</dbReference>
<dbReference type="InterPro" id="IPR011257">
    <property type="entry name" value="DNA_glycosylase"/>
</dbReference>
<dbReference type="EMBL" id="CP015961">
    <property type="protein sequence ID" value="ANI91450.1"/>
    <property type="molecule type" value="Genomic_DNA"/>
</dbReference>
<dbReference type="AlphaFoldDB" id="A0A173LLI3"/>
<evidence type="ECO:0000256" key="10">
    <source>
        <dbReference type="ARBA" id="ARBA00023014"/>
    </source>
</evidence>
<evidence type="ECO:0000256" key="13">
    <source>
        <dbReference type="SAM" id="Phobius"/>
    </source>
</evidence>
<dbReference type="InterPro" id="IPR023170">
    <property type="entry name" value="HhH_base_excis_C"/>
</dbReference>
<feature type="transmembrane region" description="Helical" evidence="13">
    <location>
        <begin position="139"/>
        <end position="160"/>
    </location>
</feature>
<organism evidence="15 16">
    <name type="scientific">Dietzia timorensis</name>
    <dbReference type="NCBI Taxonomy" id="499555"/>
    <lineage>
        <taxon>Bacteria</taxon>
        <taxon>Bacillati</taxon>
        <taxon>Actinomycetota</taxon>
        <taxon>Actinomycetes</taxon>
        <taxon>Mycobacteriales</taxon>
        <taxon>Dietziaceae</taxon>
        <taxon>Dietzia</taxon>
    </lineage>
</organism>
<protein>
    <recommendedName>
        <fullName evidence="5">Adenine DNA glycosylase</fullName>
        <ecNumber evidence="4">3.2.2.31</ecNumber>
    </recommendedName>
</protein>
<keyword evidence="8" id="KW-0378">Hydrolase</keyword>
<dbReference type="GO" id="GO:0006298">
    <property type="term" value="P:mismatch repair"/>
    <property type="evidence" value="ECO:0007669"/>
    <property type="project" value="TreeGrafter"/>
</dbReference>
<dbReference type="GO" id="GO:0035485">
    <property type="term" value="F:adenine/guanine mispair binding"/>
    <property type="evidence" value="ECO:0007669"/>
    <property type="project" value="TreeGrafter"/>
</dbReference>
<dbReference type="Proteomes" id="UP000186104">
    <property type="component" value="Chromosome"/>
</dbReference>
<gene>
    <name evidence="15" type="ORF">BJL86_0648</name>
</gene>
<keyword evidence="7" id="KW-0227">DNA damage</keyword>
<dbReference type="GO" id="GO:0032357">
    <property type="term" value="F:oxidized purine DNA binding"/>
    <property type="evidence" value="ECO:0007669"/>
    <property type="project" value="TreeGrafter"/>
</dbReference>
<keyword evidence="11" id="KW-0234">DNA repair</keyword>
<keyword evidence="13" id="KW-0812">Transmembrane</keyword>
<comment type="catalytic activity">
    <reaction evidence="1">
        <text>Hydrolyzes free adenine bases from 7,8-dihydro-8-oxoguanine:adenine mismatched double-stranded DNA, leaving an apurinic site.</text>
        <dbReference type="EC" id="3.2.2.31"/>
    </reaction>
</comment>
<feature type="transmembrane region" description="Helical" evidence="13">
    <location>
        <begin position="107"/>
        <end position="132"/>
    </location>
</feature>
<keyword evidence="12" id="KW-0326">Glycosidase</keyword>
<dbReference type="GO" id="GO:0046872">
    <property type="term" value="F:metal ion binding"/>
    <property type="evidence" value="ECO:0007669"/>
    <property type="project" value="UniProtKB-KW"/>
</dbReference>
<keyword evidence="9" id="KW-0408">Iron</keyword>
<dbReference type="GO" id="GO:0000701">
    <property type="term" value="F:purine-specific mismatch base pair DNA N-glycosylase activity"/>
    <property type="evidence" value="ECO:0007669"/>
    <property type="project" value="UniProtKB-EC"/>
</dbReference>
<dbReference type="KEGG" id="dtm:BJL86_0648"/>
<dbReference type="CDD" id="cd00056">
    <property type="entry name" value="ENDO3c"/>
    <property type="match status" value="1"/>
</dbReference>
<comment type="cofactor">
    <cofactor evidence="2">
        <name>[4Fe-4S] cluster</name>
        <dbReference type="ChEBI" id="CHEBI:49883"/>
    </cofactor>
</comment>
<keyword evidence="13" id="KW-0472">Membrane</keyword>
<evidence type="ECO:0000256" key="2">
    <source>
        <dbReference type="ARBA" id="ARBA00001966"/>
    </source>
</evidence>
<dbReference type="GO" id="GO:0034039">
    <property type="term" value="F:8-oxo-7,8-dihydroguanine DNA N-glycosylase activity"/>
    <property type="evidence" value="ECO:0007669"/>
    <property type="project" value="TreeGrafter"/>
</dbReference>
<evidence type="ECO:0000256" key="12">
    <source>
        <dbReference type="ARBA" id="ARBA00023295"/>
    </source>
</evidence>
<dbReference type="PANTHER" id="PTHR42944">
    <property type="entry name" value="ADENINE DNA GLYCOSYLASE"/>
    <property type="match status" value="1"/>
</dbReference>
<dbReference type="InterPro" id="IPR000445">
    <property type="entry name" value="HhH_motif"/>
</dbReference>
<keyword evidence="16" id="KW-1185">Reference proteome</keyword>
<evidence type="ECO:0000256" key="7">
    <source>
        <dbReference type="ARBA" id="ARBA00022763"/>
    </source>
</evidence>
<evidence type="ECO:0000313" key="15">
    <source>
        <dbReference type="EMBL" id="ANI91450.1"/>
    </source>
</evidence>
<name>A0A173LLI3_9ACTN</name>